<proteinExistence type="predicted"/>
<accession>A0ABY3VIP4</accession>
<dbReference type="PANTHER" id="PTHR43734">
    <property type="entry name" value="PHYTOENE DESATURASE"/>
    <property type="match status" value="1"/>
</dbReference>
<keyword evidence="2" id="KW-1185">Reference proteome</keyword>
<sequence length="433" mass="46902">MPRSGCPPQFDAVVIGSGISGLTAAINLQRNGIRTLVVERREVPGGLCGTFTLDGYEFVTGCNDFGGGLVRHLEELGVGTEFRTPAARFHLGEHRIEMPPTLPTLATVARRLPALFSAFRTVRKGPGQTLGQLIDGAVQDRLLMAAAAIPAYALLRSPDDLTVEQVGQAYSKQLGYRYQKSYTPVGGPAAMIAAMVQRFEALGGELWLGCHSTQVERVGAEKRVHTSDALVPARVVLSSAGRWSEFPKTTKAGMEFAVLLFAVRKGFTYPRGYHTIAWLQQDIGEELRKLDAGQPISRPSFHIFRSDLPQPRDHYTINAFIPLPRGEGDPSARRRQDLSAHAVATIDKDLPGFKDALMYQRFLSPVEYASRLGLHSAPSSFVPPTGFAGLPSYDAARDTYFIGTSVGPAGEHAGAACLSGKMAADLAIKQLRR</sequence>
<dbReference type="PANTHER" id="PTHR43734:SF1">
    <property type="entry name" value="PHYTOENE DESATURASE"/>
    <property type="match status" value="1"/>
</dbReference>
<dbReference type="Pfam" id="PF13450">
    <property type="entry name" value="NAD_binding_8"/>
    <property type="match status" value="1"/>
</dbReference>
<dbReference type="Gene3D" id="3.90.660.50">
    <property type="match status" value="1"/>
</dbReference>
<gene>
    <name evidence="1" type="ORF">MJO63_18895</name>
</gene>
<dbReference type="EMBL" id="CP092429">
    <property type="protein sequence ID" value="ULP54177.2"/>
    <property type="molecule type" value="Genomic_DNA"/>
</dbReference>
<dbReference type="Gene3D" id="3.50.50.60">
    <property type="entry name" value="FAD/NAD(P)-binding domain"/>
    <property type="match status" value="1"/>
</dbReference>
<dbReference type="SUPFAM" id="SSF51905">
    <property type="entry name" value="FAD/NAD(P)-binding domain"/>
    <property type="match status" value="1"/>
</dbReference>
<evidence type="ECO:0000313" key="2">
    <source>
        <dbReference type="Proteomes" id="UP001055253"/>
    </source>
</evidence>
<reference evidence="1" key="1">
    <citation type="submission" date="2022-08" db="EMBL/GenBank/DDBJ databases">
        <title>Whole genome sequencing of non-tuberculosis mycobacteria type-strains.</title>
        <authorList>
            <person name="Igarashi Y."/>
            <person name="Osugi A."/>
            <person name="Mitarai S."/>
        </authorList>
    </citation>
    <scope>NUCLEOTIDE SEQUENCE</scope>
    <source>
        <strain evidence="1">ATCC 19423</strain>
    </source>
</reference>
<dbReference type="InterPro" id="IPR036188">
    <property type="entry name" value="FAD/NAD-bd_sf"/>
</dbReference>
<organism evidence="1 2">
    <name type="scientific">Mycobacterium ulcerans</name>
    <dbReference type="NCBI Taxonomy" id="1809"/>
    <lineage>
        <taxon>Bacteria</taxon>
        <taxon>Bacillati</taxon>
        <taxon>Actinomycetota</taxon>
        <taxon>Actinomycetes</taxon>
        <taxon>Mycobacteriales</taxon>
        <taxon>Mycobacteriaceae</taxon>
        <taxon>Mycobacterium</taxon>
        <taxon>Mycobacterium ulcerans group</taxon>
    </lineage>
</organism>
<name>A0ABY3VIP4_MYCUL</name>
<dbReference type="RefSeq" id="WP_240273000.1">
    <property type="nucleotide sequence ID" value="NZ_CP085200.1"/>
</dbReference>
<protein>
    <submittedName>
        <fullName evidence="1">FAD-dependent oxidoreductase</fullName>
    </submittedName>
</protein>
<evidence type="ECO:0000313" key="1">
    <source>
        <dbReference type="EMBL" id="ULP54177.2"/>
    </source>
</evidence>
<dbReference type="Proteomes" id="UP001055253">
    <property type="component" value="Chromosome"/>
</dbReference>